<dbReference type="PROSITE" id="PS50104">
    <property type="entry name" value="TIR"/>
    <property type="match status" value="1"/>
</dbReference>
<keyword evidence="5" id="KW-0395">Inflammatory response</keyword>
<gene>
    <name evidence="9" type="ORF">PHAECO_LOCUS4790</name>
</gene>
<dbReference type="GO" id="GO:0043123">
    <property type="term" value="P:positive regulation of canonical NF-kappaB signal transduction"/>
    <property type="evidence" value="ECO:0007669"/>
    <property type="project" value="InterPro"/>
</dbReference>
<dbReference type="PROSITE" id="PS50017">
    <property type="entry name" value="DEATH_DOMAIN"/>
    <property type="match status" value="1"/>
</dbReference>
<dbReference type="GO" id="GO:0005737">
    <property type="term" value="C:cytoplasm"/>
    <property type="evidence" value="ECO:0007669"/>
    <property type="project" value="UniProtKB-SubCell"/>
</dbReference>
<feature type="domain" description="Death" evidence="7">
    <location>
        <begin position="36"/>
        <end position="101"/>
    </location>
</feature>
<dbReference type="PANTHER" id="PTHR15079">
    <property type="entry name" value="MYD88"/>
    <property type="match status" value="1"/>
</dbReference>
<dbReference type="PANTHER" id="PTHR15079:SF3">
    <property type="entry name" value="MYELOID DIFFERENTIATION PRIMARY RESPONSE PROTEIN MYD88"/>
    <property type="match status" value="1"/>
</dbReference>
<keyword evidence="10" id="KW-1185">Reference proteome</keyword>
<reference evidence="9" key="2">
    <citation type="submission" date="2022-10" db="EMBL/GenBank/DDBJ databases">
        <authorList>
            <consortium name="ENA_rothamsted_submissions"/>
            <consortium name="culmorum"/>
            <person name="King R."/>
        </authorList>
    </citation>
    <scope>NUCLEOTIDE SEQUENCE</scope>
</reference>
<dbReference type="SUPFAM" id="SSF52200">
    <property type="entry name" value="Toll/Interleukin receptor TIR domain"/>
    <property type="match status" value="1"/>
</dbReference>
<dbReference type="GO" id="GO:0008063">
    <property type="term" value="P:Toll signaling pathway"/>
    <property type="evidence" value="ECO:0007669"/>
    <property type="project" value="TreeGrafter"/>
</dbReference>
<evidence type="ECO:0000256" key="6">
    <source>
        <dbReference type="SAM" id="MobiDB-lite"/>
    </source>
</evidence>
<evidence type="ECO:0000256" key="4">
    <source>
        <dbReference type="ARBA" id="ARBA00022859"/>
    </source>
</evidence>
<accession>A0A9N9SHK3</accession>
<dbReference type="Pfam" id="PF00531">
    <property type="entry name" value="Death"/>
    <property type="match status" value="1"/>
</dbReference>
<dbReference type="EMBL" id="OU896721">
    <property type="protein sequence ID" value="CAG9817406.1"/>
    <property type="molecule type" value="Genomic_DNA"/>
</dbReference>
<evidence type="ECO:0000256" key="2">
    <source>
        <dbReference type="ARBA" id="ARBA00022490"/>
    </source>
</evidence>
<evidence type="ECO:0000259" key="8">
    <source>
        <dbReference type="PROSITE" id="PS50104"/>
    </source>
</evidence>
<keyword evidence="2" id="KW-0963">Cytoplasm</keyword>
<dbReference type="GO" id="GO:0034142">
    <property type="term" value="P:toll-like receptor 4 signaling pathway"/>
    <property type="evidence" value="ECO:0007669"/>
    <property type="project" value="TreeGrafter"/>
</dbReference>
<dbReference type="InterPro" id="IPR017281">
    <property type="entry name" value="Myelin_different_resp_MyD88"/>
</dbReference>
<feature type="region of interest" description="Disordered" evidence="6">
    <location>
        <begin position="320"/>
        <end position="360"/>
    </location>
</feature>
<evidence type="ECO:0000259" key="7">
    <source>
        <dbReference type="PROSITE" id="PS50017"/>
    </source>
</evidence>
<dbReference type="GO" id="GO:0035325">
    <property type="term" value="F:Toll-like receptor binding"/>
    <property type="evidence" value="ECO:0007669"/>
    <property type="project" value="TreeGrafter"/>
</dbReference>
<feature type="compositionally biased region" description="Acidic residues" evidence="6">
    <location>
        <begin position="326"/>
        <end position="340"/>
    </location>
</feature>
<dbReference type="GO" id="GO:0005886">
    <property type="term" value="C:plasma membrane"/>
    <property type="evidence" value="ECO:0007669"/>
    <property type="project" value="TreeGrafter"/>
</dbReference>
<dbReference type="InterPro" id="IPR000157">
    <property type="entry name" value="TIR_dom"/>
</dbReference>
<dbReference type="Pfam" id="PF01582">
    <property type="entry name" value="TIR"/>
    <property type="match status" value="1"/>
</dbReference>
<feature type="domain" description="TIR" evidence="8">
    <location>
        <begin position="144"/>
        <end position="276"/>
    </location>
</feature>
<dbReference type="GO" id="GO:0070976">
    <property type="term" value="F:TIR domain binding"/>
    <property type="evidence" value="ECO:0007669"/>
    <property type="project" value="InterPro"/>
</dbReference>
<proteinExistence type="predicted"/>
<evidence type="ECO:0000256" key="5">
    <source>
        <dbReference type="ARBA" id="ARBA00023198"/>
    </source>
</evidence>
<dbReference type="InterPro" id="IPR035897">
    <property type="entry name" value="Toll_tir_struct_dom_sf"/>
</dbReference>
<name>A0A9N9SHK3_PHACE</name>
<dbReference type="GO" id="GO:0002755">
    <property type="term" value="P:MyD88-dependent toll-like receptor signaling pathway"/>
    <property type="evidence" value="ECO:0007669"/>
    <property type="project" value="InterPro"/>
</dbReference>
<organism evidence="9 10">
    <name type="scientific">Phaedon cochleariae</name>
    <name type="common">Mustard beetle</name>
    <dbReference type="NCBI Taxonomy" id="80249"/>
    <lineage>
        <taxon>Eukaryota</taxon>
        <taxon>Metazoa</taxon>
        <taxon>Ecdysozoa</taxon>
        <taxon>Arthropoda</taxon>
        <taxon>Hexapoda</taxon>
        <taxon>Insecta</taxon>
        <taxon>Pterygota</taxon>
        <taxon>Neoptera</taxon>
        <taxon>Endopterygota</taxon>
        <taxon>Coleoptera</taxon>
        <taxon>Polyphaga</taxon>
        <taxon>Cucujiformia</taxon>
        <taxon>Chrysomeloidea</taxon>
        <taxon>Chrysomelidae</taxon>
        <taxon>Chrysomelinae</taxon>
        <taxon>Chrysomelini</taxon>
        <taxon>Phaedon</taxon>
    </lineage>
</organism>
<dbReference type="AlphaFoldDB" id="A0A9N9SHK3"/>
<dbReference type="FunFam" id="1.10.533.10:FF:000029">
    <property type="entry name" value="Myeloid differentiation primary response protein MyD88"/>
    <property type="match status" value="1"/>
</dbReference>
<dbReference type="CDD" id="cd08312">
    <property type="entry name" value="Death_MyD88"/>
    <property type="match status" value="1"/>
</dbReference>
<dbReference type="InterPro" id="IPR000488">
    <property type="entry name" value="Death_dom"/>
</dbReference>
<dbReference type="SMART" id="SM00255">
    <property type="entry name" value="TIR"/>
    <property type="match status" value="1"/>
</dbReference>
<reference evidence="9" key="1">
    <citation type="submission" date="2022-01" db="EMBL/GenBank/DDBJ databases">
        <authorList>
            <person name="King R."/>
        </authorList>
    </citation>
    <scope>NUCLEOTIDE SEQUENCE</scope>
</reference>
<evidence type="ECO:0000313" key="9">
    <source>
        <dbReference type="EMBL" id="CAG9817406.1"/>
    </source>
</evidence>
<evidence type="ECO:0000313" key="10">
    <source>
        <dbReference type="Proteomes" id="UP001153737"/>
    </source>
</evidence>
<dbReference type="Gene3D" id="1.10.533.10">
    <property type="entry name" value="Death Domain, Fas"/>
    <property type="match status" value="1"/>
</dbReference>
<protein>
    <recommendedName>
        <fullName evidence="11">Myeloid differentiation primary response protein MyD88</fullName>
    </recommendedName>
</protein>
<dbReference type="Proteomes" id="UP001153737">
    <property type="component" value="Chromosome 15"/>
</dbReference>
<evidence type="ECO:0008006" key="11">
    <source>
        <dbReference type="Google" id="ProtNLM"/>
    </source>
</evidence>
<dbReference type="SUPFAM" id="SSF47986">
    <property type="entry name" value="DEATH domain"/>
    <property type="match status" value="1"/>
</dbReference>
<evidence type="ECO:0000256" key="1">
    <source>
        <dbReference type="ARBA" id="ARBA00004496"/>
    </source>
</evidence>
<dbReference type="Gene3D" id="3.40.50.10140">
    <property type="entry name" value="Toll/interleukin-1 receptor homology (TIR) domain"/>
    <property type="match status" value="1"/>
</dbReference>
<dbReference type="InterPro" id="IPR034249">
    <property type="entry name" value="MyD88_Death"/>
</dbReference>
<dbReference type="InterPro" id="IPR011029">
    <property type="entry name" value="DEATH-like_dom_sf"/>
</dbReference>
<dbReference type="OrthoDB" id="10037120at2759"/>
<keyword evidence="3" id="KW-0399">Innate immunity</keyword>
<dbReference type="GO" id="GO:0045087">
    <property type="term" value="P:innate immune response"/>
    <property type="evidence" value="ECO:0007669"/>
    <property type="project" value="UniProtKB-KW"/>
</dbReference>
<dbReference type="GO" id="GO:0050830">
    <property type="term" value="P:defense response to Gram-positive bacterium"/>
    <property type="evidence" value="ECO:0007669"/>
    <property type="project" value="TreeGrafter"/>
</dbReference>
<sequence length="405" mass="46388">MSDIPVRALRRETRNLLSSLLNPEKIIPTVQGLPRDWQGLAELCKIKGEQIPSIQRSDDPTAKVLELWCEKTNPESTIENLINFLQNLDRFDVLDDITPLLEKDTEYYIANPNGYPIDAVEFEDDSNILTYDDAERQKQGLSLQIYDAFILFDDDDIAFATDIVIKLETQYNLSLCVKDRDMVGGHLKHDSVIRLISTRCKRVIVVFSSAFLESPTNKYFCSLAQLEGIENCYRKIIPCLYKPCTLPLELRAYHLLNFNRSEKLFGNFWDQLFKSIKGATPLPKAIPIANQSTRVPICANDVPVQIKSLSTTKPMNHVKFSNLESPIEEEESETAEEEPKEESISTSNSPESLESFQGELKKKPSFYKKFKKIIHPKTKKDCTVVQKEKKWFWQKSSKIKLAVAN</sequence>
<comment type="subcellular location">
    <subcellularLocation>
        <location evidence="1">Cytoplasm</location>
    </subcellularLocation>
</comment>
<evidence type="ECO:0000256" key="3">
    <source>
        <dbReference type="ARBA" id="ARBA00022588"/>
    </source>
</evidence>
<keyword evidence="4" id="KW-0391">Immunity</keyword>